<dbReference type="RefSeq" id="WP_379728094.1">
    <property type="nucleotide sequence ID" value="NZ_JBHRYJ010000003.1"/>
</dbReference>
<name>A0ABV7VIH9_9PROT</name>
<dbReference type="EMBL" id="JBHRYJ010000003">
    <property type="protein sequence ID" value="MFC3676862.1"/>
    <property type="molecule type" value="Genomic_DNA"/>
</dbReference>
<comment type="caution">
    <text evidence="1">The sequence shown here is derived from an EMBL/GenBank/DDBJ whole genome shotgun (WGS) entry which is preliminary data.</text>
</comment>
<reference evidence="2" key="1">
    <citation type="journal article" date="2019" name="Int. J. Syst. Evol. Microbiol.">
        <title>The Global Catalogue of Microorganisms (GCM) 10K type strain sequencing project: providing services to taxonomists for standard genome sequencing and annotation.</title>
        <authorList>
            <consortium name="The Broad Institute Genomics Platform"/>
            <consortium name="The Broad Institute Genome Sequencing Center for Infectious Disease"/>
            <person name="Wu L."/>
            <person name="Ma J."/>
        </authorList>
    </citation>
    <scope>NUCLEOTIDE SEQUENCE [LARGE SCALE GENOMIC DNA]</scope>
    <source>
        <strain evidence="2">KCTC 42182</strain>
    </source>
</reference>
<sequence length="251" mass="28325">MEVEFRLGDQAYALEHTQIESFPGQIQANLDFISFIAGLEPELTGTLPKPGTYTLLLPMFVKVPAVQVKLVQTAIIAWVKKKAIELHARGPVRPRSRRDDWITETPPDVPYPLWISRTVYDHPANAHLNGSVMITRIAQSDLDNQRPVRMAMTMEKKNPKLVRCKAAGARTILVLEDNDISLSNDAILSEQLEKQTATYTNMPDEVWLVWPVGATWYVQLLYSSGVYPEERDITPVESAILRDLTNSQDRG</sequence>
<protein>
    <submittedName>
        <fullName evidence="1">Uncharacterized protein</fullName>
    </submittedName>
</protein>
<accession>A0ABV7VIH9</accession>
<keyword evidence="2" id="KW-1185">Reference proteome</keyword>
<dbReference type="Proteomes" id="UP001595711">
    <property type="component" value="Unassembled WGS sequence"/>
</dbReference>
<evidence type="ECO:0000313" key="2">
    <source>
        <dbReference type="Proteomes" id="UP001595711"/>
    </source>
</evidence>
<gene>
    <name evidence="1" type="ORF">ACFOOQ_14990</name>
</gene>
<proteinExistence type="predicted"/>
<evidence type="ECO:0000313" key="1">
    <source>
        <dbReference type="EMBL" id="MFC3676862.1"/>
    </source>
</evidence>
<organism evidence="1 2">
    <name type="scientific">Ferrovibrio xuzhouensis</name>
    <dbReference type="NCBI Taxonomy" id="1576914"/>
    <lineage>
        <taxon>Bacteria</taxon>
        <taxon>Pseudomonadati</taxon>
        <taxon>Pseudomonadota</taxon>
        <taxon>Alphaproteobacteria</taxon>
        <taxon>Rhodospirillales</taxon>
        <taxon>Rhodospirillaceae</taxon>
        <taxon>Ferrovibrio</taxon>
    </lineage>
</organism>